<keyword evidence="20" id="KW-1185">Reference proteome</keyword>
<dbReference type="GO" id="GO:0004450">
    <property type="term" value="F:isocitrate dehydrogenase (NADP+) activity"/>
    <property type="evidence" value="ECO:0007669"/>
    <property type="project" value="UniProtKB-UniRule"/>
</dbReference>
<feature type="binding site" evidence="13">
    <location>
        <begin position="387"/>
        <end position="393"/>
    </location>
    <ligand>
        <name>NADP(+)</name>
        <dbReference type="ChEBI" id="CHEBI:58349"/>
    </ligand>
</feature>
<feature type="binding site" evidence="12">
    <location>
        <position position="114"/>
    </location>
    <ligand>
        <name>D-threo-isocitrate</name>
        <dbReference type="ChEBI" id="CHEBI:15562"/>
    </ligand>
</feature>
<dbReference type="SUPFAM" id="SSF53659">
    <property type="entry name" value="Isocitrate/Isopropylmalate dehydrogenase-like"/>
    <property type="match status" value="1"/>
</dbReference>
<feature type="binding site" evidence="12">
    <location>
        <position position="112"/>
    </location>
    <ligand>
        <name>D-threo-isocitrate</name>
        <dbReference type="ChEBI" id="CHEBI:15562"/>
    </ligand>
</feature>
<evidence type="ECO:0000256" key="3">
    <source>
        <dbReference type="ARBA" id="ARBA00011738"/>
    </source>
</evidence>
<dbReference type="EMBL" id="CP000360">
    <property type="protein sequence ID" value="ABF40951.1"/>
    <property type="molecule type" value="Genomic_DNA"/>
</dbReference>
<evidence type="ECO:0000313" key="19">
    <source>
        <dbReference type="EMBL" id="ABF40951.1"/>
    </source>
</evidence>
<comment type="cofactor">
    <cofactor evidence="1">
        <name>Mn(2+)</name>
        <dbReference type="ChEBI" id="CHEBI:29035"/>
    </cofactor>
</comment>
<dbReference type="NCBIfam" id="NF005425">
    <property type="entry name" value="PRK07006.1"/>
    <property type="match status" value="1"/>
</dbReference>
<comment type="similarity">
    <text evidence="2">Belongs to the isocitrate and isopropylmalate dehydrogenases family.</text>
</comment>
<keyword evidence="9 19" id="KW-0560">Oxidoreductase</keyword>
<dbReference type="OrthoDB" id="9806254at2"/>
<dbReference type="GO" id="GO:0000287">
    <property type="term" value="F:magnesium ion binding"/>
    <property type="evidence" value="ECO:0007669"/>
    <property type="project" value="InterPro"/>
</dbReference>
<evidence type="ECO:0000256" key="12">
    <source>
        <dbReference type="PIRSR" id="PIRSR604439-1"/>
    </source>
</evidence>
<feature type="modified residue" description="N6-succinyllysine" evidence="16">
    <location>
        <position position="99"/>
    </location>
</feature>
<evidence type="ECO:0000256" key="10">
    <source>
        <dbReference type="ARBA" id="ARBA00023211"/>
    </source>
</evidence>
<feature type="domain" description="Isopropylmalate dehydrogenase-like" evidence="18">
    <location>
        <begin position="29"/>
        <end position="460"/>
    </location>
</feature>
<feature type="binding site" evidence="12">
    <location>
        <position position="128"/>
    </location>
    <ligand>
        <name>D-threo-isocitrate</name>
        <dbReference type="ChEBI" id="CHEBI:15562"/>
    </ligand>
</feature>
<keyword evidence="7 14" id="KW-0460">Magnesium</keyword>
<evidence type="ECO:0000256" key="13">
    <source>
        <dbReference type="PIRSR" id="PIRSR604439-2"/>
    </source>
</evidence>
<dbReference type="AlphaFoldDB" id="Q1IQ99"/>
<keyword evidence="4 17" id="KW-0329">Glyoxylate bypass</keyword>
<feature type="binding site" evidence="13">
    <location>
        <position position="439"/>
    </location>
    <ligand>
        <name>NADP(+)</name>
        <dbReference type="ChEBI" id="CHEBI:58349"/>
    </ligand>
</feature>
<reference evidence="19 20" key="1">
    <citation type="journal article" date="2009" name="Appl. Environ. Microbiol.">
        <title>Three genomes from the phylum Acidobacteria provide insight into the lifestyles of these microorganisms in soils.</title>
        <authorList>
            <person name="Ward N.L."/>
            <person name="Challacombe J.F."/>
            <person name="Janssen P.H."/>
            <person name="Henrissat B."/>
            <person name="Coutinho P.M."/>
            <person name="Wu M."/>
            <person name="Xie G."/>
            <person name="Haft D.H."/>
            <person name="Sait M."/>
            <person name="Badger J."/>
            <person name="Barabote R.D."/>
            <person name="Bradley B."/>
            <person name="Brettin T.S."/>
            <person name="Brinkac L.M."/>
            <person name="Bruce D."/>
            <person name="Creasy T."/>
            <person name="Daugherty S.C."/>
            <person name="Davidsen T.M."/>
            <person name="DeBoy R.T."/>
            <person name="Detter J.C."/>
            <person name="Dodson R.J."/>
            <person name="Durkin A.S."/>
            <person name="Ganapathy A."/>
            <person name="Gwinn-Giglio M."/>
            <person name="Han C.S."/>
            <person name="Khouri H."/>
            <person name="Kiss H."/>
            <person name="Kothari S.P."/>
            <person name="Madupu R."/>
            <person name="Nelson K.E."/>
            <person name="Nelson W.C."/>
            <person name="Paulsen I."/>
            <person name="Penn K."/>
            <person name="Ren Q."/>
            <person name="Rosovitz M.J."/>
            <person name="Selengut J.D."/>
            <person name="Shrivastava S."/>
            <person name="Sullivan S.A."/>
            <person name="Tapia R."/>
            <person name="Thompson L.S."/>
            <person name="Watkins K.L."/>
            <person name="Yang Q."/>
            <person name="Yu C."/>
            <person name="Zafar N."/>
            <person name="Zhou L."/>
            <person name="Kuske C.R."/>
        </authorList>
    </citation>
    <scope>NUCLEOTIDE SEQUENCE [LARGE SCALE GENOMIC DNA]</scope>
    <source>
        <strain evidence="19 20">Ellin345</strain>
    </source>
</reference>
<comment type="cofactor">
    <cofactor evidence="14">
        <name>Mg(2+)</name>
        <dbReference type="ChEBI" id="CHEBI:18420"/>
    </cofactor>
    <cofactor evidence="14">
        <name>Mn(2+)</name>
        <dbReference type="ChEBI" id="CHEBI:29035"/>
    </cofactor>
    <text evidence="14">Binds 1 Mg(2+) or Mn(2+) ion per subunit.</text>
</comment>
<dbReference type="eggNOG" id="COG0538">
    <property type="taxonomic scope" value="Bacteria"/>
</dbReference>
<dbReference type="Gene3D" id="3.40.718.10">
    <property type="entry name" value="Isopropylmalate Dehydrogenase"/>
    <property type="match status" value="2"/>
</dbReference>
<keyword evidence="10 14" id="KW-0464">Manganese</keyword>
<evidence type="ECO:0000256" key="14">
    <source>
        <dbReference type="PIRSR" id="PIRSR604439-3"/>
    </source>
</evidence>
<dbReference type="InterPro" id="IPR024084">
    <property type="entry name" value="IsoPropMal-DH-like_dom"/>
</dbReference>
<feature type="site" description="Critical for catalysis" evidence="15">
    <location>
        <position position="230"/>
    </location>
</feature>
<dbReference type="PROSITE" id="PS00470">
    <property type="entry name" value="IDH_IMDH"/>
    <property type="match status" value="1"/>
</dbReference>
<evidence type="ECO:0000256" key="6">
    <source>
        <dbReference type="ARBA" id="ARBA00022723"/>
    </source>
</evidence>
<evidence type="ECO:0000313" key="20">
    <source>
        <dbReference type="Proteomes" id="UP000002432"/>
    </source>
</evidence>
<evidence type="ECO:0000256" key="7">
    <source>
        <dbReference type="ARBA" id="ARBA00022842"/>
    </source>
</evidence>
<evidence type="ECO:0000259" key="18">
    <source>
        <dbReference type="SMART" id="SM01329"/>
    </source>
</evidence>
<evidence type="ECO:0000256" key="11">
    <source>
        <dbReference type="ARBA" id="ARBA00023554"/>
    </source>
</evidence>
<dbReference type="NCBIfam" id="TIGR00183">
    <property type="entry name" value="prok_nadp_idh"/>
    <property type="match status" value="1"/>
</dbReference>
<dbReference type="EC" id="1.1.1.42" evidence="17"/>
<dbReference type="EnsemblBacteria" id="ABF40951">
    <property type="protein sequence ID" value="ABF40951"/>
    <property type="gene ID" value="Acid345_1950"/>
</dbReference>
<dbReference type="GO" id="GO:0006099">
    <property type="term" value="P:tricarboxylic acid cycle"/>
    <property type="evidence" value="ECO:0007669"/>
    <property type="project" value="UniProtKB-UniRule"/>
</dbReference>
<evidence type="ECO:0000256" key="2">
    <source>
        <dbReference type="ARBA" id="ARBA00007769"/>
    </source>
</evidence>
<feature type="binding site" evidence="13">
    <location>
        <position position="443"/>
    </location>
    <ligand>
        <name>NADP(+)</name>
        <dbReference type="ChEBI" id="CHEBI:58349"/>
    </ligand>
</feature>
<keyword evidence="6 17" id="KW-0479">Metal-binding</keyword>
<feature type="site" description="Critical for catalysis" evidence="15">
    <location>
        <position position="159"/>
    </location>
</feature>
<dbReference type="InterPro" id="IPR004439">
    <property type="entry name" value="Isocitrate_DH_NADP_dimer_prok"/>
</dbReference>
<dbReference type="HOGENOM" id="CLU_031953_7_1_0"/>
<evidence type="ECO:0000256" key="9">
    <source>
        <dbReference type="ARBA" id="ARBA00023002"/>
    </source>
</evidence>
<accession>Q1IQ99</accession>
<comment type="catalytic activity">
    <reaction evidence="11">
        <text>D-threo-isocitrate + NADP(+) = 2-oxoglutarate + CO2 + NADPH</text>
        <dbReference type="Rhea" id="RHEA:19629"/>
        <dbReference type="ChEBI" id="CHEBI:15562"/>
        <dbReference type="ChEBI" id="CHEBI:16526"/>
        <dbReference type="ChEBI" id="CHEBI:16810"/>
        <dbReference type="ChEBI" id="CHEBI:57783"/>
        <dbReference type="ChEBI" id="CHEBI:58349"/>
        <dbReference type="EC" id="1.1.1.42"/>
    </reaction>
</comment>
<dbReference type="PANTHER" id="PTHR43504:SF1">
    <property type="entry name" value="ISOCITRATE DEHYDROGENASE [NADP]"/>
    <property type="match status" value="1"/>
</dbReference>
<protein>
    <recommendedName>
        <fullName evidence="17">Isocitrate dehydrogenase [NADP]</fullName>
        <ecNumber evidence="17">1.1.1.42</ecNumber>
    </recommendedName>
</protein>
<evidence type="ECO:0000256" key="4">
    <source>
        <dbReference type="ARBA" id="ARBA00022435"/>
    </source>
</evidence>
<evidence type="ECO:0000256" key="8">
    <source>
        <dbReference type="ARBA" id="ARBA00022857"/>
    </source>
</evidence>
<dbReference type="Pfam" id="PF00180">
    <property type="entry name" value="Iso_dh"/>
    <property type="match status" value="1"/>
</dbReference>
<feature type="binding site" evidence="12">
    <location>
        <position position="118"/>
    </location>
    <ligand>
        <name>D-threo-isocitrate</name>
        <dbReference type="ChEBI" id="CHEBI:15562"/>
    </ligand>
</feature>
<sequence>MSYNGLPLPTDGEKITFKDGRFAIPNNPIIPYIEGDGTGRDIWKASVRVFDAAVQKAYGGKRKVAWYEVFAGEKAKEKFNTWLPDDTVSAFRELRVGIKGPLTTPIGGGIRSLNVTLRQVLDLYSCVRPVKYYQGIPSPVKHPERMDIVIFRENTEDVYAGIEWKQGTDKAKKIIDFINKEMLAGTNKSIREDSGIGIKPISVTGTKRLVKMSIEHALKTGRKSVTLVHKGNIQKFTEGAFREWGYEVATQEFRAQCVTERESWILDNKDKNPNLSIEENAHMVEPGIDFAPDDFKQGVYAEVKQVLDAIYASHGDRRWKSMLMINDRIADSIFQQIVTRPEEYSVLATPNLNGDYISDACAAQVGGLGIAPGANIGREHAIFEATHGTAPKYADKDVINPGSVILSGVMMFDFLGWEEAARLIEDSMEQTIQKKTVTYDFERLMEGAKKVTTSGFANLIIGKMEHHGATDGNHHQHAAHE</sequence>
<dbReference type="InterPro" id="IPR019818">
    <property type="entry name" value="IsoCit/isopropylmalate_DH_CS"/>
</dbReference>
<feature type="modified residue" description="N6-acetyllysine" evidence="16">
    <location>
        <position position="141"/>
    </location>
</feature>
<dbReference type="GO" id="GO:0006097">
    <property type="term" value="P:glyoxylate cycle"/>
    <property type="evidence" value="ECO:0007669"/>
    <property type="project" value="UniProtKB-KW"/>
</dbReference>
<proteinExistence type="inferred from homology"/>
<dbReference type="Proteomes" id="UP000002432">
    <property type="component" value="Chromosome"/>
</dbReference>
<dbReference type="SMART" id="SM01329">
    <property type="entry name" value="Iso_dh"/>
    <property type="match status" value="1"/>
</dbReference>
<dbReference type="STRING" id="204669.Acid345_1950"/>
<feature type="binding site" evidence="12">
    <location>
        <position position="152"/>
    </location>
    <ligand>
        <name>D-threo-isocitrate</name>
        <dbReference type="ChEBI" id="CHEBI:15562"/>
    </ligand>
</feature>
<organism evidence="19 20">
    <name type="scientific">Koribacter versatilis (strain Ellin345)</name>
    <dbReference type="NCBI Taxonomy" id="204669"/>
    <lineage>
        <taxon>Bacteria</taxon>
        <taxon>Pseudomonadati</taxon>
        <taxon>Acidobacteriota</taxon>
        <taxon>Terriglobia</taxon>
        <taxon>Terriglobales</taxon>
        <taxon>Candidatus Korobacteraceae</taxon>
        <taxon>Candidatus Korobacter</taxon>
    </lineage>
</organism>
<evidence type="ECO:0000256" key="5">
    <source>
        <dbReference type="ARBA" id="ARBA00022532"/>
    </source>
</evidence>
<dbReference type="PANTHER" id="PTHR43504">
    <property type="entry name" value="ISOCITRATE DEHYDROGENASE [NADP]"/>
    <property type="match status" value="1"/>
</dbReference>
<feature type="binding site" evidence="14">
    <location>
        <position position="355"/>
    </location>
    <ligand>
        <name>Mg(2+)</name>
        <dbReference type="ChEBI" id="CHEBI:18420"/>
    </ligand>
</feature>
<gene>
    <name evidence="19" type="ordered locus">Acid345_1950</name>
</gene>
<feature type="binding site" evidence="13">
    <location>
        <position position="103"/>
    </location>
    <ligand>
        <name>NADP(+)</name>
        <dbReference type="ChEBI" id="CHEBI:58349"/>
    </ligand>
</feature>
<feature type="binding site" evidence="13">
    <location>
        <position position="400"/>
    </location>
    <ligand>
        <name>NADP(+)</name>
        <dbReference type="ChEBI" id="CHEBI:58349"/>
    </ligand>
</feature>
<evidence type="ECO:0000256" key="16">
    <source>
        <dbReference type="PIRSR" id="PIRSR604439-5"/>
    </source>
</evidence>
<dbReference type="KEGG" id="aba:Acid345_1950"/>
<keyword evidence="5 17" id="KW-0816">Tricarboxylic acid cycle</keyword>
<evidence type="ECO:0000256" key="17">
    <source>
        <dbReference type="RuleBase" id="RU004446"/>
    </source>
</evidence>
<evidence type="ECO:0000256" key="1">
    <source>
        <dbReference type="ARBA" id="ARBA00001936"/>
    </source>
</evidence>
<dbReference type="RefSeq" id="WP_011522752.1">
    <property type="nucleotide sequence ID" value="NC_008009.1"/>
</dbReference>
<comment type="subunit">
    <text evidence="3">Homodimer.</text>
</comment>
<dbReference type="GO" id="GO:0051287">
    <property type="term" value="F:NAD binding"/>
    <property type="evidence" value="ECO:0007669"/>
    <property type="project" value="InterPro"/>
</dbReference>
<name>Q1IQ99_KORVE</name>
<evidence type="ECO:0000256" key="15">
    <source>
        <dbReference type="PIRSR" id="PIRSR604439-4"/>
    </source>
</evidence>
<keyword evidence="8 13" id="KW-0521">NADP</keyword>
<dbReference type="NCBIfam" id="NF005610">
    <property type="entry name" value="PRK07362.1"/>
    <property type="match status" value="1"/>
</dbReference>
<feature type="modified residue" description="Phosphoserine" evidence="16">
    <location>
        <position position="112"/>
    </location>
</feature>